<reference evidence="11" key="1">
    <citation type="submission" date="2025-08" db="UniProtKB">
        <authorList>
            <consortium name="Ensembl"/>
        </authorList>
    </citation>
    <scope>IDENTIFICATION</scope>
    <source>
        <strain evidence="11">Glennie</strain>
    </source>
</reference>
<name>A0A6I8NFI7_ORNAN</name>
<dbReference type="InParanoid" id="A0A6I8NFI7"/>
<evidence type="ECO:0000256" key="8">
    <source>
        <dbReference type="RuleBase" id="RU003695"/>
    </source>
</evidence>
<evidence type="ECO:0000313" key="12">
    <source>
        <dbReference type="Proteomes" id="UP000002279"/>
    </source>
</evidence>
<keyword evidence="5 9" id="KW-0732">Signal</keyword>
<evidence type="ECO:0000256" key="1">
    <source>
        <dbReference type="ARBA" id="ARBA00004613"/>
    </source>
</evidence>
<dbReference type="GO" id="GO:0005615">
    <property type="term" value="C:extracellular space"/>
    <property type="evidence" value="ECO:0000318"/>
    <property type="project" value="GO_Central"/>
</dbReference>
<keyword evidence="7" id="KW-0325">Glycoprotein</keyword>
<gene>
    <name evidence="11" type="primary">LOC114807846</name>
</gene>
<dbReference type="PANTHER" id="PTHR11430">
    <property type="entry name" value="LIPOCALIN"/>
    <property type="match status" value="1"/>
</dbReference>
<keyword evidence="12" id="KW-1185">Reference proteome</keyword>
<dbReference type="PANTHER" id="PTHR11430:SF13">
    <property type="entry name" value="NEUTROPHIL GELATINASE-ASSOCIATED LIPOCALIN"/>
    <property type="match status" value="1"/>
</dbReference>
<dbReference type="InterPro" id="IPR002345">
    <property type="entry name" value="Lipocalin"/>
</dbReference>
<dbReference type="InterPro" id="IPR022272">
    <property type="entry name" value="Lipocalin_CS"/>
</dbReference>
<protein>
    <recommendedName>
        <fullName evidence="10">Lipocalin/cytosolic fatty-acid binding domain-containing protein</fullName>
    </recommendedName>
</protein>
<evidence type="ECO:0000256" key="4">
    <source>
        <dbReference type="ARBA" id="ARBA00022525"/>
    </source>
</evidence>
<keyword evidence="6" id="KW-1015">Disulfide bond</keyword>
<feature type="signal peptide" evidence="9">
    <location>
        <begin position="1"/>
        <end position="19"/>
    </location>
</feature>
<organism evidence="11 12">
    <name type="scientific">Ornithorhynchus anatinus</name>
    <name type="common">Duckbill platypus</name>
    <dbReference type="NCBI Taxonomy" id="9258"/>
    <lineage>
        <taxon>Eukaryota</taxon>
        <taxon>Metazoa</taxon>
        <taxon>Chordata</taxon>
        <taxon>Craniata</taxon>
        <taxon>Vertebrata</taxon>
        <taxon>Euteleostomi</taxon>
        <taxon>Mammalia</taxon>
        <taxon>Monotremata</taxon>
        <taxon>Ornithorhynchidae</taxon>
        <taxon>Ornithorhynchus</taxon>
    </lineage>
</organism>
<dbReference type="KEGG" id="oaa:114807846"/>
<evidence type="ECO:0000256" key="6">
    <source>
        <dbReference type="ARBA" id="ARBA00023157"/>
    </source>
</evidence>
<evidence type="ECO:0000256" key="3">
    <source>
        <dbReference type="ARBA" id="ARBA00022448"/>
    </source>
</evidence>
<dbReference type="AlphaFoldDB" id="A0A6I8NFI7"/>
<comment type="similarity">
    <text evidence="2 8">Belongs to the calycin superfamily. Lipocalin family.</text>
</comment>
<dbReference type="InterPro" id="IPR003087">
    <property type="entry name" value="LCN2/LCN12"/>
</dbReference>
<dbReference type="GeneTree" id="ENSGT01050000244868"/>
<dbReference type="RefSeq" id="XP_028910378.1">
    <property type="nucleotide sequence ID" value="XM_029054545.2"/>
</dbReference>
<dbReference type="OMA" id="IDKCIDD"/>
<dbReference type="Ensembl" id="ENSOANT00000070143.1">
    <property type="protein sequence ID" value="ENSOANP00000039822.1"/>
    <property type="gene ID" value="ENSOANG00000037974.1"/>
</dbReference>
<dbReference type="Bgee" id="ENSOANG00000037974">
    <property type="expression patterns" value="Expressed in ovary and 7 other cell types or tissues"/>
</dbReference>
<dbReference type="PRINTS" id="PR00179">
    <property type="entry name" value="LIPOCALIN"/>
</dbReference>
<dbReference type="Pfam" id="PF00061">
    <property type="entry name" value="Lipocalin"/>
    <property type="match status" value="1"/>
</dbReference>
<feature type="domain" description="Lipocalin/cytosolic fatty-acid binding" evidence="10">
    <location>
        <begin position="33"/>
        <end position="174"/>
    </location>
</feature>
<accession>A0A6I8NFI7</accession>
<sequence length="182" mass="20864">MKTTLLCIGLTLFCSRARADVPVQPDFQPDKFQGRWYVVGLAVSSAPVEGGSFKMYATTYRLLPDQSFNVTSTLLRGERCDKWVRTFVRKDRPGRLTLGNVGAYGVKDYTVSVMETNYEEYSIVHFKKVVADKTFYKITLYGRTKELRPELKERFVRVAKEQGLKDDHVGFLPKVDKCIDED</sequence>
<evidence type="ECO:0000313" key="11">
    <source>
        <dbReference type="Ensembl" id="ENSOANP00000039822.1"/>
    </source>
</evidence>
<dbReference type="Proteomes" id="UP000002279">
    <property type="component" value="Unplaced"/>
</dbReference>
<dbReference type="OrthoDB" id="9048943at2759"/>
<dbReference type="GO" id="GO:0036094">
    <property type="term" value="F:small molecule binding"/>
    <property type="evidence" value="ECO:0007669"/>
    <property type="project" value="InterPro"/>
</dbReference>
<evidence type="ECO:0000256" key="2">
    <source>
        <dbReference type="ARBA" id="ARBA00006889"/>
    </source>
</evidence>
<dbReference type="InterPro" id="IPR012674">
    <property type="entry name" value="Calycin"/>
</dbReference>
<dbReference type="PROSITE" id="PS00213">
    <property type="entry name" value="LIPOCALIN"/>
    <property type="match status" value="1"/>
</dbReference>
<comment type="subcellular location">
    <subcellularLocation>
        <location evidence="1">Secreted</location>
    </subcellularLocation>
</comment>
<evidence type="ECO:0000256" key="5">
    <source>
        <dbReference type="ARBA" id="ARBA00022729"/>
    </source>
</evidence>
<keyword evidence="3" id="KW-0813">Transport</keyword>
<reference evidence="11" key="2">
    <citation type="submission" date="2025-09" db="UniProtKB">
        <authorList>
            <consortium name="Ensembl"/>
        </authorList>
    </citation>
    <scope>IDENTIFICATION</scope>
    <source>
        <strain evidence="11">Glennie</strain>
    </source>
</reference>
<dbReference type="GeneID" id="114807846"/>
<evidence type="ECO:0000256" key="9">
    <source>
        <dbReference type="SAM" id="SignalP"/>
    </source>
</evidence>
<dbReference type="SUPFAM" id="SSF50814">
    <property type="entry name" value="Lipocalins"/>
    <property type="match status" value="1"/>
</dbReference>
<proteinExistence type="inferred from homology"/>
<feature type="chain" id="PRO_5026024092" description="Lipocalin/cytosolic fatty-acid binding domain-containing protein" evidence="9">
    <location>
        <begin position="20"/>
        <end position="182"/>
    </location>
</feature>
<keyword evidence="4" id="KW-0964">Secreted</keyword>
<dbReference type="InterPro" id="IPR000566">
    <property type="entry name" value="Lipocln_cytosolic_FA-bd_dom"/>
</dbReference>
<dbReference type="FunCoup" id="A0A6I8NFI7">
    <property type="interactions" value="372"/>
</dbReference>
<evidence type="ECO:0000259" key="10">
    <source>
        <dbReference type="Pfam" id="PF00061"/>
    </source>
</evidence>
<dbReference type="PRINTS" id="PR01275">
    <property type="entry name" value="NGELATINASE"/>
</dbReference>
<evidence type="ECO:0000256" key="7">
    <source>
        <dbReference type="ARBA" id="ARBA00023180"/>
    </source>
</evidence>
<dbReference type="Gene3D" id="2.40.128.20">
    <property type="match status" value="1"/>
</dbReference>